<dbReference type="EMBL" id="UINC01217570">
    <property type="protein sequence ID" value="SVE44220.1"/>
    <property type="molecule type" value="Genomic_DNA"/>
</dbReference>
<accession>A0A383DIR5</accession>
<name>A0A383DIR5_9ZZZZ</name>
<evidence type="ECO:0000313" key="3">
    <source>
        <dbReference type="EMBL" id="SVE44220.1"/>
    </source>
</evidence>
<feature type="region of interest" description="Disordered" evidence="1">
    <location>
        <begin position="174"/>
        <end position="207"/>
    </location>
</feature>
<sequence length="207" mass="22897">MPRRVSIFFLCFGLAGQLSAQETIARVTKMRGDIRLKNLNKATFSPAKPGAPIISGDVINVGKESFCMVIFLDDKSVLKIREDTQFQFIDTENTRTLGIEFGKILSDVKKDKKKDFRIETPVSVASVKGTQFWSVINRMGFDKFYGLEGMVDVFNAVSGQSVALGPGEMTLSTATGQVLTSPADPEEVPEDPEEEIEQEPEPEEEPQ</sequence>
<protein>
    <recommendedName>
        <fullName evidence="2">FecR protein domain-containing protein</fullName>
    </recommendedName>
</protein>
<proteinExistence type="predicted"/>
<dbReference type="Gene3D" id="2.60.120.1440">
    <property type="match status" value="1"/>
</dbReference>
<dbReference type="PANTHER" id="PTHR38731:SF1">
    <property type="entry name" value="FECR PROTEIN DOMAIN-CONTAINING PROTEIN"/>
    <property type="match status" value="1"/>
</dbReference>
<reference evidence="3" key="1">
    <citation type="submission" date="2018-05" db="EMBL/GenBank/DDBJ databases">
        <authorList>
            <person name="Lanie J.A."/>
            <person name="Ng W.-L."/>
            <person name="Kazmierczak K.M."/>
            <person name="Andrzejewski T.M."/>
            <person name="Davidsen T.M."/>
            <person name="Wayne K.J."/>
            <person name="Tettelin H."/>
            <person name="Glass J.I."/>
            <person name="Rusch D."/>
            <person name="Podicherti R."/>
            <person name="Tsui H.-C.T."/>
            <person name="Winkler M.E."/>
        </authorList>
    </citation>
    <scope>NUCLEOTIDE SEQUENCE</scope>
</reference>
<evidence type="ECO:0000259" key="2">
    <source>
        <dbReference type="Pfam" id="PF04773"/>
    </source>
</evidence>
<dbReference type="AlphaFoldDB" id="A0A383DIR5"/>
<organism evidence="3">
    <name type="scientific">marine metagenome</name>
    <dbReference type="NCBI Taxonomy" id="408172"/>
    <lineage>
        <taxon>unclassified sequences</taxon>
        <taxon>metagenomes</taxon>
        <taxon>ecological metagenomes</taxon>
    </lineage>
</organism>
<dbReference type="PANTHER" id="PTHR38731">
    <property type="entry name" value="LIPL45-RELATED LIPOPROTEIN-RELATED"/>
    <property type="match status" value="1"/>
</dbReference>
<gene>
    <name evidence="3" type="ORF">METZ01_LOCUS497074</name>
</gene>
<dbReference type="Pfam" id="PF04773">
    <property type="entry name" value="FecR"/>
    <property type="match status" value="1"/>
</dbReference>
<feature type="compositionally biased region" description="Acidic residues" evidence="1">
    <location>
        <begin position="184"/>
        <end position="207"/>
    </location>
</feature>
<dbReference type="InterPro" id="IPR006860">
    <property type="entry name" value="FecR"/>
</dbReference>
<evidence type="ECO:0000256" key="1">
    <source>
        <dbReference type="SAM" id="MobiDB-lite"/>
    </source>
</evidence>
<feature type="non-terminal residue" evidence="3">
    <location>
        <position position="207"/>
    </location>
</feature>
<feature type="domain" description="FecR protein" evidence="2">
    <location>
        <begin position="59"/>
        <end position="136"/>
    </location>
</feature>